<feature type="transmembrane region" description="Helical" evidence="6">
    <location>
        <begin position="32"/>
        <end position="52"/>
    </location>
</feature>
<dbReference type="AlphaFoldDB" id="A0A251SI07"/>
<feature type="transmembrane region" description="Helical" evidence="6">
    <location>
        <begin position="123"/>
        <end position="140"/>
    </location>
</feature>
<dbReference type="Gramene" id="mRNA:HanXRQr2_Chr09g0398931">
    <property type="protein sequence ID" value="mRNA:HanXRQr2_Chr09g0398931"/>
    <property type="gene ID" value="HanXRQr2_Chr09g0398931"/>
</dbReference>
<evidence type="ECO:0000313" key="9">
    <source>
        <dbReference type="EMBL" id="OTF97090.1"/>
    </source>
</evidence>
<dbReference type="OrthoDB" id="567788at2759"/>
<keyword evidence="10" id="KW-1185">Reference proteome</keyword>
<dbReference type="EMBL" id="MNCJ02000324">
    <property type="protein sequence ID" value="KAF5791801.1"/>
    <property type="molecule type" value="Genomic_DNA"/>
</dbReference>
<feature type="domain" description="Reticulon" evidence="7">
    <location>
        <begin position="22"/>
        <end position="217"/>
    </location>
</feature>
<dbReference type="PANTHER" id="PTHR10994:SF145">
    <property type="entry name" value="RETICULON-LIKE PROTEIN B13"/>
    <property type="match status" value="1"/>
</dbReference>
<evidence type="ECO:0000256" key="1">
    <source>
        <dbReference type="ARBA" id="ARBA00004477"/>
    </source>
</evidence>
<evidence type="ECO:0000256" key="4">
    <source>
        <dbReference type="ARBA" id="ARBA00022989"/>
    </source>
</evidence>
<organism evidence="9 10">
    <name type="scientific">Helianthus annuus</name>
    <name type="common">Common sunflower</name>
    <dbReference type="NCBI Taxonomy" id="4232"/>
    <lineage>
        <taxon>Eukaryota</taxon>
        <taxon>Viridiplantae</taxon>
        <taxon>Streptophyta</taxon>
        <taxon>Embryophyta</taxon>
        <taxon>Tracheophyta</taxon>
        <taxon>Spermatophyta</taxon>
        <taxon>Magnoliopsida</taxon>
        <taxon>eudicotyledons</taxon>
        <taxon>Gunneridae</taxon>
        <taxon>Pentapetalae</taxon>
        <taxon>asterids</taxon>
        <taxon>campanulids</taxon>
        <taxon>Asterales</taxon>
        <taxon>Asteraceae</taxon>
        <taxon>Asteroideae</taxon>
        <taxon>Heliantheae alliance</taxon>
        <taxon>Heliantheae</taxon>
        <taxon>Helianthus</taxon>
    </lineage>
</organism>
<dbReference type="PANTHER" id="PTHR10994">
    <property type="entry name" value="RETICULON"/>
    <property type="match status" value="1"/>
</dbReference>
<keyword evidence="3 6" id="KW-0256">Endoplasmic reticulum</keyword>
<evidence type="ECO:0000256" key="6">
    <source>
        <dbReference type="RuleBase" id="RU363132"/>
    </source>
</evidence>
<feature type="transmembrane region" description="Helical" evidence="6">
    <location>
        <begin position="58"/>
        <end position="77"/>
    </location>
</feature>
<dbReference type="InParanoid" id="A0A251SI07"/>
<dbReference type="PROSITE" id="PS50845">
    <property type="entry name" value="RETICULON"/>
    <property type="match status" value="1"/>
</dbReference>
<evidence type="ECO:0000259" key="7">
    <source>
        <dbReference type="PROSITE" id="PS50845"/>
    </source>
</evidence>
<evidence type="ECO:0000256" key="5">
    <source>
        <dbReference type="ARBA" id="ARBA00023136"/>
    </source>
</evidence>
<dbReference type="InterPro" id="IPR003388">
    <property type="entry name" value="Reticulon"/>
</dbReference>
<sequence>MSETTHDPQPHPPSSTDDAYSMKDVIMWRRKPMSVGVLTTMTMLWVVIEIYGYNFITVASWIAIFLVSTLFTWANIYRLIYKEEPSMSAIGISESTANEMAKWMTQSSEDAARWVFKVGAQSEWYVFAAAVVGLWLLSIIGSSSDLLTLLFIGTVVGMSVPVIWVKYDYKIREHGKRLQMQSKRFYSMIDEKVLQKLKAKVKVNAPRKEEIKEKKVE</sequence>
<accession>A0A251SI07</accession>
<evidence type="ECO:0000313" key="10">
    <source>
        <dbReference type="Proteomes" id="UP000215914"/>
    </source>
</evidence>
<dbReference type="GO" id="GO:0005789">
    <property type="term" value="C:endoplasmic reticulum membrane"/>
    <property type="evidence" value="ECO:0007669"/>
    <property type="project" value="UniProtKB-SubCell"/>
</dbReference>
<dbReference type="EMBL" id="CM007903">
    <property type="protein sequence ID" value="OTF97090.1"/>
    <property type="molecule type" value="Genomic_DNA"/>
</dbReference>
<reference evidence="8 10" key="1">
    <citation type="journal article" date="2017" name="Nature">
        <title>The sunflower genome provides insights into oil metabolism, flowering and Asterid evolution.</title>
        <authorList>
            <person name="Badouin H."/>
            <person name="Gouzy J."/>
            <person name="Grassa C.J."/>
            <person name="Murat F."/>
            <person name="Staton S.E."/>
            <person name="Cottret L."/>
            <person name="Lelandais-Briere C."/>
            <person name="Owens G.L."/>
            <person name="Carrere S."/>
            <person name="Mayjonade B."/>
            <person name="Legrand L."/>
            <person name="Gill N."/>
            <person name="Kane N.C."/>
            <person name="Bowers J.E."/>
            <person name="Hubner S."/>
            <person name="Bellec A."/>
            <person name="Berard A."/>
            <person name="Berges H."/>
            <person name="Blanchet N."/>
            <person name="Boniface M.C."/>
            <person name="Brunel D."/>
            <person name="Catrice O."/>
            <person name="Chaidir N."/>
            <person name="Claudel C."/>
            <person name="Donnadieu C."/>
            <person name="Faraut T."/>
            <person name="Fievet G."/>
            <person name="Helmstetter N."/>
            <person name="King M."/>
            <person name="Knapp S.J."/>
            <person name="Lai Z."/>
            <person name="Le Paslier M.C."/>
            <person name="Lippi Y."/>
            <person name="Lorenzon L."/>
            <person name="Mandel J.R."/>
            <person name="Marage G."/>
            <person name="Marchand G."/>
            <person name="Marquand E."/>
            <person name="Bret-Mestries E."/>
            <person name="Morien E."/>
            <person name="Nambeesan S."/>
            <person name="Nguyen T."/>
            <person name="Pegot-Espagnet P."/>
            <person name="Pouilly N."/>
            <person name="Raftis F."/>
            <person name="Sallet E."/>
            <person name="Schiex T."/>
            <person name="Thomas J."/>
            <person name="Vandecasteele C."/>
            <person name="Vares D."/>
            <person name="Vear F."/>
            <person name="Vautrin S."/>
            <person name="Crespi M."/>
            <person name="Mangin B."/>
            <person name="Burke J.M."/>
            <person name="Salse J."/>
            <person name="Munos S."/>
            <person name="Vincourt P."/>
            <person name="Rieseberg L.H."/>
            <person name="Langlade N.B."/>
        </authorList>
    </citation>
    <scope>NUCLEOTIDE SEQUENCE [LARGE SCALE GENOMIC DNA]</scope>
    <source>
        <strain evidence="10">cv. SF193</strain>
        <tissue evidence="8">Leaves</tissue>
    </source>
</reference>
<dbReference type="FunCoup" id="A0A251SI07">
    <property type="interactions" value="15"/>
</dbReference>
<dbReference type="GO" id="GO:0009617">
    <property type="term" value="P:response to bacterium"/>
    <property type="evidence" value="ECO:0007669"/>
    <property type="project" value="InterPro"/>
</dbReference>
<keyword evidence="2 6" id="KW-0812">Transmembrane</keyword>
<reference evidence="8" key="3">
    <citation type="submission" date="2020-06" db="EMBL/GenBank/DDBJ databases">
        <title>Helianthus annuus Genome sequencing and assembly Release 2.</title>
        <authorList>
            <person name="Gouzy J."/>
            <person name="Langlade N."/>
            <person name="Munos S."/>
        </authorList>
    </citation>
    <scope>NUCLEOTIDE SEQUENCE</scope>
    <source>
        <tissue evidence="8">Leaves</tissue>
    </source>
</reference>
<dbReference type="OMA" id="WMFRVGA"/>
<keyword evidence="4 6" id="KW-1133">Transmembrane helix</keyword>
<dbReference type="InterPro" id="IPR045064">
    <property type="entry name" value="Reticulon-like"/>
</dbReference>
<protein>
    <recommendedName>
        <fullName evidence="6">Reticulon-like protein</fullName>
    </recommendedName>
</protein>
<dbReference type="Proteomes" id="UP000215914">
    <property type="component" value="Chromosome 14"/>
</dbReference>
<gene>
    <name evidence="9" type="primary">RTNLB13</name>
    <name evidence="9" type="ORF">HannXRQ_Chr14g0430741</name>
    <name evidence="8" type="ORF">HanXRQr2_Chr09g0398931</name>
</gene>
<proteinExistence type="predicted"/>
<keyword evidence="5 6" id="KW-0472">Membrane</keyword>
<name>A0A251SI07_HELAN</name>
<comment type="subcellular location">
    <subcellularLocation>
        <location evidence="1 6">Endoplasmic reticulum membrane</location>
        <topology evidence="1 6">Multi-pass membrane protein</topology>
    </subcellularLocation>
</comment>
<evidence type="ECO:0000313" key="8">
    <source>
        <dbReference type="EMBL" id="KAF5791801.1"/>
    </source>
</evidence>
<evidence type="ECO:0000256" key="3">
    <source>
        <dbReference type="ARBA" id="ARBA00022824"/>
    </source>
</evidence>
<dbReference type="Pfam" id="PF02453">
    <property type="entry name" value="Reticulon"/>
    <property type="match status" value="1"/>
</dbReference>
<feature type="transmembrane region" description="Helical" evidence="6">
    <location>
        <begin position="146"/>
        <end position="167"/>
    </location>
</feature>
<evidence type="ECO:0000256" key="2">
    <source>
        <dbReference type="ARBA" id="ARBA00022692"/>
    </source>
</evidence>
<dbReference type="STRING" id="4232.A0A251SI07"/>
<reference evidence="9" key="2">
    <citation type="submission" date="2017-02" db="EMBL/GenBank/DDBJ databases">
        <title>Sunflower complete genome.</title>
        <authorList>
            <person name="Langlade N."/>
            <person name="Munos S."/>
        </authorList>
    </citation>
    <scope>NUCLEOTIDE SEQUENCE [LARGE SCALE GENOMIC DNA]</scope>
    <source>
        <tissue evidence="9">Leaves</tissue>
    </source>
</reference>